<dbReference type="SUPFAM" id="SSF55469">
    <property type="entry name" value="FMN-dependent nitroreductase-like"/>
    <property type="match status" value="1"/>
</dbReference>
<dbReference type="EMBL" id="JBHTMP010000001">
    <property type="protein sequence ID" value="MFD1319666.1"/>
    <property type="molecule type" value="Genomic_DNA"/>
</dbReference>
<dbReference type="InterPro" id="IPR052544">
    <property type="entry name" value="Bacteriocin_Proc_Enz"/>
</dbReference>
<keyword evidence="3" id="KW-1185">Reference proteome</keyword>
<organism evidence="2 3">
    <name type="scientific">Micromonospora sonneratiae</name>
    <dbReference type="NCBI Taxonomy" id="1184706"/>
    <lineage>
        <taxon>Bacteria</taxon>
        <taxon>Bacillati</taxon>
        <taxon>Actinomycetota</taxon>
        <taxon>Actinomycetes</taxon>
        <taxon>Micromonosporales</taxon>
        <taxon>Micromonosporaceae</taxon>
        <taxon>Micromonospora</taxon>
    </lineage>
</organism>
<dbReference type="PANTHER" id="PTHR43745">
    <property type="entry name" value="NITROREDUCTASE MJ1384-RELATED"/>
    <property type="match status" value="1"/>
</dbReference>
<name>A0ABW3Y5P2_9ACTN</name>
<dbReference type="InterPro" id="IPR000415">
    <property type="entry name" value="Nitroreductase-like"/>
</dbReference>
<reference evidence="3" key="1">
    <citation type="journal article" date="2019" name="Int. J. Syst. Evol. Microbiol.">
        <title>The Global Catalogue of Microorganisms (GCM) 10K type strain sequencing project: providing services to taxonomists for standard genome sequencing and annotation.</title>
        <authorList>
            <consortium name="The Broad Institute Genomics Platform"/>
            <consortium name="The Broad Institute Genome Sequencing Center for Infectious Disease"/>
            <person name="Wu L."/>
            <person name="Ma J."/>
        </authorList>
    </citation>
    <scope>NUCLEOTIDE SEQUENCE [LARGE SCALE GENOMIC DNA]</scope>
    <source>
        <strain evidence="3">JCM 31037</strain>
    </source>
</reference>
<dbReference type="PANTHER" id="PTHR43745:SF2">
    <property type="entry name" value="NITROREDUCTASE MJ1384-RELATED"/>
    <property type="match status" value="1"/>
</dbReference>
<evidence type="ECO:0008006" key="4">
    <source>
        <dbReference type="Google" id="ProtNLM"/>
    </source>
</evidence>
<proteinExistence type="predicted"/>
<dbReference type="Proteomes" id="UP001597260">
    <property type="component" value="Unassembled WGS sequence"/>
</dbReference>
<sequence>MDVQEQAPPTADGPVERYLAAVEGQSGNAPATYAAPRGKRYPGSLRRQLRWPGPGAEPLGDSGLDRLSALLLGYAPSRLEMLTTAGFSALTGRPGADHGAARFLPAWFTLRRDVPSGGAFYPAEVYLFWTGSAELSAGVYHYDNVHHCLELLHDANPAADLDRLLGGPTAEPRHALWLTCRPWKNAGKYRAFGYQLSTVDTGVLLGQFAVSPLAGRVRLDVDPVAADNLLGLDGEVESVLAVIELPGDAFAGPGAVSPAPGAVPIQVPVPTGLDADRLNLAGADPAALALHREMSGRGDPRQQAHPSPATPPGTVEPAAGACPIELPAATRLDLGTVRGRASAGDLVPGLRIGQLADILVYASGRLAGSAALADLVGHPRYPTLWCLVSQVIGLAPGAYRYDPRLHVLAPSGGAADPRLPGAVPFGIDPRMSTAGATIFFVAGGHPPMRKLTPAALRHLHLLTGVAVQLSGLAGQAVGAAARPVGGFSPQAAAARLGLPDGELPIVQMLIGAPKTRAGSLAVAFTEGSSDAG</sequence>
<evidence type="ECO:0000313" key="2">
    <source>
        <dbReference type="EMBL" id="MFD1319666.1"/>
    </source>
</evidence>
<feature type="region of interest" description="Disordered" evidence="1">
    <location>
        <begin position="295"/>
        <end position="320"/>
    </location>
</feature>
<dbReference type="RefSeq" id="WP_377565783.1">
    <property type="nucleotide sequence ID" value="NZ_JBHTMP010000001.1"/>
</dbReference>
<protein>
    <recommendedName>
        <fullName evidence="4">SagB-type dehydrogenase domain-containing protein</fullName>
    </recommendedName>
</protein>
<comment type="caution">
    <text evidence="2">The sequence shown here is derived from an EMBL/GenBank/DDBJ whole genome shotgun (WGS) entry which is preliminary data.</text>
</comment>
<evidence type="ECO:0000256" key="1">
    <source>
        <dbReference type="SAM" id="MobiDB-lite"/>
    </source>
</evidence>
<accession>A0ABW3Y5P2</accession>
<gene>
    <name evidence="2" type="ORF">ACFQ4H_01040</name>
</gene>
<dbReference type="Gene3D" id="3.40.109.10">
    <property type="entry name" value="NADH Oxidase"/>
    <property type="match status" value="2"/>
</dbReference>
<evidence type="ECO:0000313" key="3">
    <source>
        <dbReference type="Proteomes" id="UP001597260"/>
    </source>
</evidence>